<sequence>MPPRVRPAQLEPEDFDAIREAVMETPRGRWFLDEFSTRLRRAEHSSLQDSMRRLETAIASNHDEVMSRLASVLRSEAEEAAEPVRPAAETRLAPRHMRYYRADEDIFEPAPEATLAAVPRLLDMLPPEEPAPAPRRRIIITRHKPGEPFDVPLAEELPRAS</sequence>
<dbReference type="EMBL" id="QKVK01000001">
    <property type="protein sequence ID" value="PZF78674.1"/>
    <property type="molecule type" value="Genomic_DNA"/>
</dbReference>
<reference evidence="2" key="1">
    <citation type="submission" date="2018-06" db="EMBL/GenBank/DDBJ databases">
        <title>Aestuariibacter litoralis strain KCTC 52945T.</title>
        <authorList>
            <person name="Li X."/>
            <person name="Salam N."/>
            <person name="Li J.-L."/>
            <person name="Chen Y.-M."/>
            <person name="Yang Z.-W."/>
            <person name="Zhang L.-Y."/>
            <person name="Han M.-X."/>
            <person name="Xiao M."/>
            <person name="Li W.-J."/>
        </authorList>
    </citation>
    <scope>NUCLEOTIDE SEQUENCE [LARGE SCALE GENOMIC DNA]</scope>
    <source>
        <strain evidence="2">KCTC 52945</strain>
    </source>
</reference>
<evidence type="ECO:0000313" key="2">
    <source>
        <dbReference type="Proteomes" id="UP000248795"/>
    </source>
</evidence>
<name>A0A2W2BEH6_9HYPH</name>
<accession>A0A2W2BEH6</accession>
<organism evidence="1 2">
    <name type="scientific">Aestuariivirga litoralis</name>
    <dbReference type="NCBI Taxonomy" id="2650924"/>
    <lineage>
        <taxon>Bacteria</taxon>
        <taxon>Pseudomonadati</taxon>
        <taxon>Pseudomonadota</taxon>
        <taxon>Alphaproteobacteria</taxon>
        <taxon>Hyphomicrobiales</taxon>
        <taxon>Aestuariivirgaceae</taxon>
        <taxon>Aestuariivirga</taxon>
    </lineage>
</organism>
<proteinExistence type="predicted"/>
<keyword evidence="2" id="KW-1185">Reference proteome</keyword>
<gene>
    <name evidence="1" type="ORF">DK847_02400</name>
</gene>
<dbReference type="AlphaFoldDB" id="A0A2W2BEH6"/>
<evidence type="ECO:0000313" key="1">
    <source>
        <dbReference type="EMBL" id="PZF78674.1"/>
    </source>
</evidence>
<comment type="caution">
    <text evidence="1">The sequence shown here is derived from an EMBL/GenBank/DDBJ whole genome shotgun (WGS) entry which is preliminary data.</text>
</comment>
<protein>
    <submittedName>
        <fullName evidence="1">Uncharacterized protein</fullName>
    </submittedName>
</protein>
<dbReference type="Proteomes" id="UP000248795">
    <property type="component" value="Unassembled WGS sequence"/>
</dbReference>